<comment type="caution">
    <text evidence="2">The sequence shown here is derived from an EMBL/GenBank/DDBJ whole genome shotgun (WGS) entry which is preliminary data.</text>
</comment>
<evidence type="ECO:0000256" key="1">
    <source>
        <dbReference type="SAM" id="MobiDB-lite"/>
    </source>
</evidence>
<protein>
    <submittedName>
        <fullName evidence="2">Uncharacterized protein</fullName>
    </submittedName>
</protein>
<organism evidence="2 3">
    <name type="scientific">Pleuronectes platessa</name>
    <name type="common">European plaice</name>
    <dbReference type="NCBI Taxonomy" id="8262"/>
    <lineage>
        <taxon>Eukaryota</taxon>
        <taxon>Metazoa</taxon>
        <taxon>Chordata</taxon>
        <taxon>Craniata</taxon>
        <taxon>Vertebrata</taxon>
        <taxon>Euteleostomi</taxon>
        <taxon>Actinopterygii</taxon>
        <taxon>Neopterygii</taxon>
        <taxon>Teleostei</taxon>
        <taxon>Neoteleostei</taxon>
        <taxon>Acanthomorphata</taxon>
        <taxon>Carangaria</taxon>
        <taxon>Pleuronectiformes</taxon>
        <taxon>Pleuronectoidei</taxon>
        <taxon>Pleuronectidae</taxon>
        <taxon>Pleuronectes</taxon>
    </lineage>
</organism>
<reference evidence="2" key="1">
    <citation type="submission" date="2020-03" db="EMBL/GenBank/DDBJ databases">
        <authorList>
            <person name="Weist P."/>
        </authorList>
    </citation>
    <scope>NUCLEOTIDE SEQUENCE</scope>
</reference>
<gene>
    <name evidence="2" type="ORF">PLEPLA_LOCUS1273</name>
</gene>
<feature type="compositionally biased region" description="Basic and acidic residues" evidence="1">
    <location>
        <begin position="32"/>
        <end position="46"/>
    </location>
</feature>
<feature type="compositionally biased region" description="Basic and acidic residues" evidence="1">
    <location>
        <begin position="59"/>
        <end position="70"/>
    </location>
</feature>
<keyword evidence="3" id="KW-1185">Reference proteome</keyword>
<dbReference type="EMBL" id="CADEAL010000059">
    <property type="protein sequence ID" value="CAB1413573.1"/>
    <property type="molecule type" value="Genomic_DNA"/>
</dbReference>
<dbReference type="Proteomes" id="UP001153269">
    <property type="component" value="Unassembled WGS sequence"/>
</dbReference>
<accession>A0A9N7TKC2</accession>
<proteinExistence type="predicted"/>
<evidence type="ECO:0000313" key="2">
    <source>
        <dbReference type="EMBL" id="CAB1413573.1"/>
    </source>
</evidence>
<feature type="compositionally biased region" description="Low complexity" evidence="1">
    <location>
        <begin position="9"/>
        <end position="31"/>
    </location>
</feature>
<feature type="region of interest" description="Disordered" evidence="1">
    <location>
        <begin position="1"/>
        <end position="70"/>
    </location>
</feature>
<dbReference type="AlphaFoldDB" id="A0A9N7TKC2"/>
<sequence length="70" mass="7652">MRNRDARSRSSSSSASSSFSSEHCAASSRRSAAGDRTEVEGTERLFRKLCQSASGGNEPGRRSRSFQDKH</sequence>
<evidence type="ECO:0000313" key="3">
    <source>
        <dbReference type="Proteomes" id="UP001153269"/>
    </source>
</evidence>
<name>A0A9N7TKC2_PLEPL</name>